<dbReference type="InterPro" id="IPR036397">
    <property type="entry name" value="RNaseH_sf"/>
</dbReference>
<dbReference type="PROSITE" id="PS50994">
    <property type="entry name" value="INTEGRASE"/>
    <property type="match status" value="1"/>
</dbReference>
<accession>A0AAV2CJM9</accession>
<evidence type="ECO:0000259" key="2">
    <source>
        <dbReference type="PROSITE" id="PS50994"/>
    </source>
</evidence>
<evidence type="ECO:0000256" key="1">
    <source>
        <dbReference type="SAM" id="MobiDB-lite"/>
    </source>
</evidence>
<dbReference type="Proteomes" id="UP001497516">
    <property type="component" value="Chromosome 1"/>
</dbReference>
<dbReference type="PANTHER" id="PTHR42648">
    <property type="entry name" value="TRANSPOSASE, PUTATIVE-RELATED"/>
    <property type="match status" value="1"/>
</dbReference>
<dbReference type="Gene3D" id="3.30.420.10">
    <property type="entry name" value="Ribonuclease H-like superfamily/Ribonuclease H"/>
    <property type="match status" value="1"/>
</dbReference>
<feature type="region of interest" description="Disordered" evidence="1">
    <location>
        <begin position="179"/>
        <end position="233"/>
    </location>
</feature>
<proteinExistence type="predicted"/>
<dbReference type="SUPFAM" id="SSF53098">
    <property type="entry name" value="Ribonuclease H-like"/>
    <property type="match status" value="1"/>
</dbReference>
<feature type="domain" description="Integrase catalytic" evidence="2">
    <location>
        <begin position="1"/>
        <end position="83"/>
    </location>
</feature>
<dbReference type="GO" id="GO:0015074">
    <property type="term" value="P:DNA integration"/>
    <property type="evidence" value="ECO:0007669"/>
    <property type="project" value="InterPro"/>
</dbReference>
<evidence type="ECO:0000313" key="4">
    <source>
        <dbReference type="Proteomes" id="UP001497516"/>
    </source>
</evidence>
<keyword evidence="4" id="KW-1185">Reference proteome</keyword>
<dbReference type="InterPro" id="IPR039537">
    <property type="entry name" value="Retrotran_Ty1/copia-like"/>
</dbReference>
<organism evidence="3 4">
    <name type="scientific">Linum trigynum</name>
    <dbReference type="NCBI Taxonomy" id="586398"/>
    <lineage>
        <taxon>Eukaryota</taxon>
        <taxon>Viridiplantae</taxon>
        <taxon>Streptophyta</taxon>
        <taxon>Embryophyta</taxon>
        <taxon>Tracheophyta</taxon>
        <taxon>Spermatophyta</taxon>
        <taxon>Magnoliopsida</taxon>
        <taxon>eudicotyledons</taxon>
        <taxon>Gunneridae</taxon>
        <taxon>Pentapetalae</taxon>
        <taxon>rosids</taxon>
        <taxon>fabids</taxon>
        <taxon>Malpighiales</taxon>
        <taxon>Linaceae</taxon>
        <taxon>Linum</taxon>
    </lineage>
</organism>
<feature type="compositionally biased region" description="Low complexity" evidence="1">
    <location>
        <begin position="208"/>
        <end position="219"/>
    </location>
</feature>
<sequence>MSDYYRTHGIEHQTSCVETPEQNGRVERKHQHILNVARALRFQSGVPLKFWSACILHSVYLINRLPTLVLKNLSPYQLLFHKPLDLNVLKVFECLCYASTLVHGRTKFQARSSQCVFLGFPAGIKGYTLLDLENKKFFISRNVVFHETILPFRTTSIESPTPFPSPPISPSLAPHSISVYQPNSSPIEGSGEASTSTSTSPSIPPSPSAVNPSNTNTPSGHSSLPSSANDKSVYLEDFVDDAPELEVQEEFEGRPIRANRGKLPVKFKDY</sequence>
<dbReference type="Pfam" id="PF25597">
    <property type="entry name" value="SH3_retrovirus"/>
    <property type="match status" value="1"/>
</dbReference>
<dbReference type="AlphaFoldDB" id="A0AAV2CJM9"/>
<dbReference type="InterPro" id="IPR012337">
    <property type="entry name" value="RNaseH-like_sf"/>
</dbReference>
<dbReference type="EMBL" id="OZ034813">
    <property type="protein sequence ID" value="CAL1356785.1"/>
    <property type="molecule type" value="Genomic_DNA"/>
</dbReference>
<gene>
    <name evidence="3" type="ORF">LTRI10_LOCUS4461</name>
</gene>
<dbReference type="GO" id="GO:0003676">
    <property type="term" value="F:nucleic acid binding"/>
    <property type="evidence" value="ECO:0007669"/>
    <property type="project" value="InterPro"/>
</dbReference>
<protein>
    <recommendedName>
        <fullName evidence="2">Integrase catalytic domain-containing protein</fullName>
    </recommendedName>
</protein>
<evidence type="ECO:0000313" key="3">
    <source>
        <dbReference type="EMBL" id="CAL1356785.1"/>
    </source>
</evidence>
<dbReference type="PANTHER" id="PTHR42648:SF31">
    <property type="entry name" value="RNA-DIRECTED DNA POLYMERASE"/>
    <property type="match status" value="1"/>
</dbReference>
<dbReference type="InterPro" id="IPR001584">
    <property type="entry name" value="Integrase_cat-core"/>
</dbReference>
<reference evidence="3 4" key="1">
    <citation type="submission" date="2024-04" db="EMBL/GenBank/DDBJ databases">
        <authorList>
            <person name="Fracassetti M."/>
        </authorList>
    </citation>
    <scope>NUCLEOTIDE SEQUENCE [LARGE SCALE GENOMIC DNA]</scope>
</reference>
<dbReference type="InterPro" id="IPR057670">
    <property type="entry name" value="SH3_retrovirus"/>
</dbReference>
<feature type="compositionally biased region" description="Polar residues" evidence="1">
    <location>
        <begin position="220"/>
        <end position="230"/>
    </location>
</feature>
<name>A0AAV2CJM9_9ROSI</name>